<name>A0A917VFX9_9ACTN</name>
<reference evidence="2" key="1">
    <citation type="journal article" date="2014" name="Int. J. Syst. Evol. Microbiol.">
        <title>Complete genome sequence of Corynebacterium casei LMG S-19264T (=DSM 44701T), isolated from a smear-ripened cheese.</title>
        <authorList>
            <consortium name="US DOE Joint Genome Institute (JGI-PGF)"/>
            <person name="Walter F."/>
            <person name="Albersmeier A."/>
            <person name="Kalinowski J."/>
            <person name="Ruckert C."/>
        </authorList>
    </citation>
    <scope>NUCLEOTIDE SEQUENCE</scope>
    <source>
        <strain evidence="2">JCM 13064</strain>
    </source>
</reference>
<feature type="transmembrane region" description="Helical" evidence="1">
    <location>
        <begin position="284"/>
        <end position="303"/>
    </location>
</feature>
<sequence length="439" mass="46037">MLTLAHGIGGRQDLPIPFVAALIGAVVALLVSFAGLGVLWTEPRLAGALQYARPVAAGIRGLVNAAAWRWAVRVAGLLAAAYFCVGLLFGPDRAANPTAGVFYVLFWVGLVPLSLLFGPVWRALNPLRTLHLLACAALRRDPRRGMRPLPEGLGYWPAAAGLFAFTWLELVGPERATLPVIGAWLATYSVVMLAGAVVFGSGWFGKGDAFEAYSDLIGRLAPIGRNPDGALTWRNPLDGMAGLERAPGLVALVVLLLGSTMYDSLSNAPIWVRFIQESGIPAPVLGTAGLVVVIGLVLAAYLATTAWAGRLGGAEPGRTAGELAHSIVPIAVGYLIAHYFTLLLLEGQRTLALLSDPLVVGADWLGTAGWTVSAAGLSPASIAMLQVTVIIVGHVMGTVLAHDRALALFPRRTAVMGQIPLLVLMVVYTVTGLMLLFAA</sequence>
<feature type="transmembrane region" description="Helical" evidence="1">
    <location>
        <begin position="323"/>
        <end position="345"/>
    </location>
</feature>
<keyword evidence="3" id="KW-1185">Reference proteome</keyword>
<feature type="transmembrane region" description="Helical" evidence="1">
    <location>
        <begin position="183"/>
        <end position="204"/>
    </location>
</feature>
<reference evidence="2" key="2">
    <citation type="submission" date="2020-09" db="EMBL/GenBank/DDBJ databases">
        <authorList>
            <person name="Sun Q."/>
            <person name="Ohkuma M."/>
        </authorList>
    </citation>
    <scope>NUCLEOTIDE SEQUENCE</scope>
    <source>
        <strain evidence="2">JCM 13064</strain>
    </source>
</reference>
<accession>A0A917VFX9</accession>
<dbReference type="AlphaFoldDB" id="A0A917VFX9"/>
<organism evidence="2 3">
    <name type="scientific">Sphaerisporangium melleum</name>
    <dbReference type="NCBI Taxonomy" id="321316"/>
    <lineage>
        <taxon>Bacteria</taxon>
        <taxon>Bacillati</taxon>
        <taxon>Actinomycetota</taxon>
        <taxon>Actinomycetes</taxon>
        <taxon>Streptosporangiales</taxon>
        <taxon>Streptosporangiaceae</taxon>
        <taxon>Sphaerisporangium</taxon>
    </lineage>
</organism>
<gene>
    <name evidence="2" type="ORF">GCM10007964_16810</name>
</gene>
<comment type="caution">
    <text evidence="2">The sequence shown here is derived from an EMBL/GenBank/DDBJ whole genome shotgun (WGS) entry which is preliminary data.</text>
</comment>
<feature type="transmembrane region" description="Helical" evidence="1">
    <location>
        <begin position="383"/>
        <end position="402"/>
    </location>
</feature>
<proteinExistence type="predicted"/>
<feature type="transmembrane region" description="Helical" evidence="1">
    <location>
        <begin position="70"/>
        <end position="89"/>
    </location>
</feature>
<evidence type="ECO:0008006" key="4">
    <source>
        <dbReference type="Google" id="ProtNLM"/>
    </source>
</evidence>
<protein>
    <recommendedName>
        <fullName evidence="4">Fenitrothion hydrolase</fullName>
    </recommendedName>
</protein>
<feature type="transmembrane region" description="Helical" evidence="1">
    <location>
        <begin position="153"/>
        <end position="171"/>
    </location>
</feature>
<feature type="transmembrane region" description="Helical" evidence="1">
    <location>
        <begin position="18"/>
        <end position="40"/>
    </location>
</feature>
<feature type="transmembrane region" description="Helical" evidence="1">
    <location>
        <begin position="101"/>
        <end position="121"/>
    </location>
</feature>
<dbReference type="RefSeq" id="WP_189162363.1">
    <property type="nucleotide sequence ID" value="NZ_BMNT01000007.1"/>
</dbReference>
<evidence type="ECO:0000313" key="2">
    <source>
        <dbReference type="EMBL" id="GGK74585.1"/>
    </source>
</evidence>
<keyword evidence="1" id="KW-0472">Membrane</keyword>
<keyword evidence="1" id="KW-1133">Transmembrane helix</keyword>
<dbReference type="Proteomes" id="UP000645217">
    <property type="component" value="Unassembled WGS sequence"/>
</dbReference>
<feature type="transmembrane region" description="Helical" evidence="1">
    <location>
        <begin position="249"/>
        <end position="272"/>
    </location>
</feature>
<feature type="transmembrane region" description="Helical" evidence="1">
    <location>
        <begin position="414"/>
        <end position="438"/>
    </location>
</feature>
<dbReference type="EMBL" id="BMNT01000007">
    <property type="protein sequence ID" value="GGK74585.1"/>
    <property type="molecule type" value="Genomic_DNA"/>
</dbReference>
<evidence type="ECO:0000313" key="3">
    <source>
        <dbReference type="Proteomes" id="UP000645217"/>
    </source>
</evidence>
<evidence type="ECO:0000256" key="1">
    <source>
        <dbReference type="SAM" id="Phobius"/>
    </source>
</evidence>
<keyword evidence="1" id="KW-0812">Transmembrane</keyword>